<feature type="region of interest" description="Disordered" evidence="1">
    <location>
        <begin position="118"/>
        <end position="197"/>
    </location>
</feature>
<evidence type="ECO:0000313" key="2">
    <source>
        <dbReference type="EMBL" id="KAJ8372225.1"/>
    </source>
</evidence>
<dbReference type="AlphaFoldDB" id="A0AAD7R9X6"/>
<comment type="caution">
    <text evidence="2">The sequence shown here is derived from an EMBL/GenBank/DDBJ whole genome shotgun (WGS) entry which is preliminary data.</text>
</comment>
<gene>
    <name evidence="2" type="ORF">AAFF_G00293440</name>
</gene>
<evidence type="ECO:0000256" key="1">
    <source>
        <dbReference type="SAM" id="MobiDB-lite"/>
    </source>
</evidence>
<proteinExistence type="predicted"/>
<keyword evidence="3" id="KW-1185">Reference proteome</keyword>
<feature type="region of interest" description="Disordered" evidence="1">
    <location>
        <begin position="1"/>
        <end position="29"/>
    </location>
</feature>
<feature type="non-terminal residue" evidence="2">
    <location>
        <position position="1"/>
    </location>
</feature>
<reference evidence="2" key="1">
    <citation type="journal article" date="2023" name="Science">
        <title>Genome structures resolve the early diversification of teleost fishes.</title>
        <authorList>
            <person name="Parey E."/>
            <person name="Louis A."/>
            <person name="Montfort J."/>
            <person name="Bouchez O."/>
            <person name="Roques C."/>
            <person name="Iampietro C."/>
            <person name="Lluch J."/>
            <person name="Castinel A."/>
            <person name="Donnadieu C."/>
            <person name="Desvignes T."/>
            <person name="Floi Bucao C."/>
            <person name="Jouanno E."/>
            <person name="Wen M."/>
            <person name="Mejri S."/>
            <person name="Dirks R."/>
            <person name="Jansen H."/>
            <person name="Henkel C."/>
            <person name="Chen W.J."/>
            <person name="Zahm M."/>
            <person name="Cabau C."/>
            <person name="Klopp C."/>
            <person name="Thompson A.W."/>
            <person name="Robinson-Rechavi M."/>
            <person name="Braasch I."/>
            <person name="Lecointre G."/>
            <person name="Bobe J."/>
            <person name="Postlethwait J.H."/>
            <person name="Berthelot C."/>
            <person name="Roest Crollius H."/>
            <person name="Guiguen Y."/>
        </authorList>
    </citation>
    <scope>NUCLEOTIDE SEQUENCE</scope>
    <source>
        <strain evidence="2">NC1722</strain>
    </source>
</reference>
<accession>A0AAD7R9X6</accession>
<sequence length="197" mass="21819">RGHRLQLRRAAPHCGHPGDGLHPAPVPGGECERQLLRGLQPIRVGSVRQPDRWERDGHPERDGAPGQRHPQHQHLHGGWRPQRHHGDLQRLLLLAGHRVGGGGRGGQRGYLLPFHQSSTEHRTARPQQHPAPHCSQQQAAHLCSQHHEGHHGLHPQQHCCPQATPPPHPYRSAPGHGAGLSRSEQRLNRTRQAGSVV</sequence>
<organism evidence="2 3">
    <name type="scientific">Aldrovandia affinis</name>
    <dbReference type="NCBI Taxonomy" id="143900"/>
    <lineage>
        <taxon>Eukaryota</taxon>
        <taxon>Metazoa</taxon>
        <taxon>Chordata</taxon>
        <taxon>Craniata</taxon>
        <taxon>Vertebrata</taxon>
        <taxon>Euteleostomi</taxon>
        <taxon>Actinopterygii</taxon>
        <taxon>Neopterygii</taxon>
        <taxon>Teleostei</taxon>
        <taxon>Notacanthiformes</taxon>
        <taxon>Halosauridae</taxon>
        <taxon>Aldrovandia</taxon>
    </lineage>
</organism>
<dbReference type="EMBL" id="JAINUG010000410">
    <property type="protein sequence ID" value="KAJ8372225.1"/>
    <property type="molecule type" value="Genomic_DNA"/>
</dbReference>
<protein>
    <submittedName>
        <fullName evidence="2">Uncharacterized protein</fullName>
    </submittedName>
</protein>
<dbReference type="Proteomes" id="UP001221898">
    <property type="component" value="Unassembled WGS sequence"/>
</dbReference>
<feature type="compositionally biased region" description="Basic residues" evidence="1">
    <location>
        <begin position="1"/>
        <end position="11"/>
    </location>
</feature>
<evidence type="ECO:0000313" key="3">
    <source>
        <dbReference type="Proteomes" id="UP001221898"/>
    </source>
</evidence>
<feature type="compositionally biased region" description="Basic and acidic residues" evidence="1">
    <location>
        <begin position="49"/>
        <end position="63"/>
    </location>
</feature>
<name>A0AAD7R9X6_9TELE</name>
<feature type="region of interest" description="Disordered" evidence="1">
    <location>
        <begin position="43"/>
        <end position="83"/>
    </location>
</feature>
<feature type="compositionally biased region" description="Basic residues" evidence="1">
    <location>
        <begin position="69"/>
        <end position="83"/>
    </location>
</feature>